<dbReference type="EMBL" id="JANPWB010000001">
    <property type="protein sequence ID" value="KAJ1216436.1"/>
    <property type="molecule type" value="Genomic_DNA"/>
</dbReference>
<sequence>MLEPLPLLIRFTKFLDASPTQHNGSLYHVQDFLTTSTAATTRRHFYCNYVTSFKRLLDKKKHAGRNPEEEGEQQYGVLEDVYSKGPELPTESTSLLAALVFTYPQPEQSAGRFEAASNAAP</sequence>
<organism evidence="1 2">
    <name type="scientific">Pleurodeles waltl</name>
    <name type="common">Iberian ribbed newt</name>
    <dbReference type="NCBI Taxonomy" id="8319"/>
    <lineage>
        <taxon>Eukaryota</taxon>
        <taxon>Metazoa</taxon>
        <taxon>Chordata</taxon>
        <taxon>Craniata</taxon>
        <taxon>Vertebrata</taxon>
        <taxon>Euteleostomi</taxon>
        <taxon>Amphibia</taxon>
        <taxon>Batrachia</taxon>
        <taxon>Caudata</taxon>
        <taxon>Salamandroidea</taxon>
        <taxon>Salamandridae</taxon>
        <taxon>Pleurodelinae</taxon>
        <taxon>Pleurodeles</taxon>
    </lineage>
</organism>
<gene>
    <name evidence="1" type="ORF">NDU88_004038</name>
</gene>
<evidence type="ECO:0000313" key="2">
    <source>
        <dbReference type="Proteomes" id="UP001066276"/>
    </source>
</evidence>
<keyword evidence="2" id="KW-1185">Reference proteome</keyword>
<dbReference type="Proteomes" id="UP001066276">
    <property type="component" value="Chromosome 1_1"/>
</dbReference>
<name>A0AAV7WUP0_PLEWA</name>
<accession>A0AAV7WUP0</accession>
<protein>
    <submittedName>
        <fullName evidence="1">Uncharacterized protein</fullName>
    </submittedName>
</protein>
<reference evidence="1" key="1">
    <citation type="journal article" date="2022" name="bioRxiv">
        <title>Sequencing and chromosome-scale assembly of the giantPleurodeles waltlgenome.</title>
        <authorList>
            <person name="Brown T."/>
            <person name="Elewa A."/>
            <person name="Iarovenko S."/>
            <person name="Subramanian E."/>
            <person name="Araus A.J."/>
            <person name="Petzold A."/>
            <person name="Susuki M."/>
            <person name="Suzuki K.-i.T."/>
            <person name="Hayashi T."/>
            <person name="Toyoda A."/>
            <person name="Oliveira C."/>
            <person name="Osipova E."/>
            <person name="Leigh N.D."/>
            <person name="Simon A."/>
            <person name="Yun M.H."/>
        </authorList>
    </citation>
    <scope>NUCLEOTIDE SEQUENCE</scope>
    <source>
        <strain evidence="1">20211129_DDA</strain>
        <tissue evidence="1">Liver</tissue>
    </source>
</reference>
<dbReference type="AlphaFoldDB" id="A0AAV7WUP0"/>
<evidence type="ECO:0000313" key="1">
    <source>
        <dbReference type="EMBL" id="KAJ1216436.1"/>
    </source>
</evidence>
<comment type="caution">
    <text evidence="1">The sequence shown here is derived from an EMBL/GenBank/DDBJ whole genome shotgun (WGS) entry which is preliminary data.</text>
</comment>
<proteinExistence type="predicted"/>